<proteinExistence type="predicted"/>
<name>A0ABZ1LP23_9ACTN</name>
<organism evidence="3 4">
    <name type="scientific">Streptomyces zaomyceticus</name>
    <dbReference type="NCBI Taxonomy" id="68286"/>
    <lineage>
        <taxon>Bacteria</taxon>
        <taxon>Bacillati</taxon>
        <taxon>Actinomycetota</taxon>
        <taxon>Actinomycetes</taxon>
        <taxon>Kitasatosporales</taxon>
        <taxon>Streptomycetaceae</taxon>
        <taxon>Streptomyces</taxon>
    </lineage>
</organism>
<dbReference type="Proteomes" id="UP001622594">
    <property type="component" value="Chromosome"/>
</dbReference>
<evidence type="ECO:0000313" key="2">
    <source>
        <dbReference type="EMBL" id="WTR67812.1"/>
    </source>
</evidence>
<reference evidence="3 4" key="1">
    <citation type="submission" date="2022-10" db="EMBL/GenBank/DDBJ databases">
        <title>The complete genomes of actinobacterial strains from the NBC collection.</title>
        <authorList>
            <person name="Joergensen T.S."/>
            <person name="Alvarez Arevalo M."/>
            <person name="Sterndorff E.B."/>
            <person name="Faurdal D."/>
            <person name="Vuksanovic O."/>
            <person name="Mourched A.-S."/>
            <person name="Charusanti P."/>
            <person name="Shaw S."/>
            <person name="Blin K."/>
            <person name="Weber T."/>
        </authorList>
    </citation>
    <scope>NUCLEOTIDE SEQUENCE [LARGE SCALE GENOMIC DNA]</scope>
    <source>
        <strain evidence="3 4">NBC_00123</strain>
    </source>
</reference>
<sequence>MDTGLSTRGTGSRWENGLKGGGAPVPAVGSAAPADGEPPPA</sequence>
<evidence type="ECO:0000256" key="1">
    <source>
        <dbReference type="SAM" id="MobiDB-lite"/>
    </source>
</evidence>
<protein>
    <submittedName>
        <fullName evidence="3">Uncharacterized protein</fullName>
    </submittedName>
</protein>
<feature type="compositionally biased region" description="Polar residues" evidence="1">
    <location>
        <begin position="1"/>
        <end position="10"/>
    </location>
</feature>
<dbReference type="EMBL" id="CP108188">
    <property type="protein sequence ID" value="WTR67812.1"/>
    <property type="molecule type" value="Genomic_DNA"/>
</dbReference>
<evidence type="ECO:0000313" key="3">
    <source>
        <dbReference type="EMBL" id="WTR75206.1"/>
    </source>
</evidence>
<evidence type="ECO:0000313" key="4">
    <source>
        <dbReference type="Proteomes" id="UP001622594"/>
    </source>
</evidence>
<dbReference type="RefSeq" id="WP_398169735.1">
    <property type="nucleotide sequence ID" value="NZ_CP108188.1"/>
</dbReference>
<keyword evidence="4" id="KW-1185">Reference proteome</keyword>
<feature type="region of interest" description="Disordered" evidence="1">
    <location>
        <begin position="1"/>
        <end position="41"/>
    </location>
</feature>
<dbReference type="EMBL" id="CP108188">
    <property type="protein sequence ID" value="WTR75206.1"/>
    <property type="molecule type" value="Genomic_DNA"/>
</dbReference>
<feature type="compositionally biased region" description="Low complexity" evidence="1">
    <location>
        <begin position="24"/>
        <end position="35"/>
    </location>
</feature>
<accession>A0ABZ1LP23</accession>
<gene>
    <name evidence="2" type="ORF">OG814_00220</name>
    <name evidence="3" type="ORF">OG814_41110</name>
</gene>